<dbReference type="EMBL" id="GL376620">
    <property type="status" value="NOT_ANNOTATED_CDS"/>
    <property type="molecule type" value="Genomic_DNA"/>
</dbReference>
<dbReference type="InParanoid" id="K3W6Q2"/>
<dbReference type="EnsemblProtists" id="PYU1_T000643">
    <property type="protein sequence ID" value="PYU1_T000643"/>
    <property type="gene ID" value="PYU1_G000643"/>
</dbReference>
<evidence type="ECO:0000313" key="2">
    <source>
        <dbReference type="EnsemblProtists" id="PYU1_T000643"/>
    </source>
</evidence>
<reference evidence="3" key="2">
    <citation type="submission" date="2010-04" db="EMBL/GenBank/DDBJ databases">
        <authorList>
            <person name="Buell R."/>
            <person name="Hamilton J."/>
            <person name="Hostetler J."/>
        </authorList>
    </citation>
    <scope>NUCLEOTIDE SEQUENCE [LARGE SCALE GENOMIC DNA]</scope>
    <source>
        <strain evidence="3">DAOM:BR144</strain>
    </source>
</reference>
<accession>K3W6Q2</accession>
<sequence>MAKQHLRALIERFDAGTIAARQHRAFVSEVVEGTVQELIEKFNGMSRSIPDVPRPVYRSTWSLRATVSSVVMDDEDEQSDLLQDDDDENPDAAEMHDEQDAQDGAEQQRLQDEHAIATDDDDVEHDNDEGDEEEGLSTCDETASIHSLSSSFVSDSSCEDYHHDATLYYELEYQHAFQFPQDEEVIAVHAPQDVEEESVLSPEDTKHTLCEETPVAEPKSVDNGRYTRPQERMPSKIPVLKRTAIPATPTKSASRIPTPVSGKAIREPRTASPPTSSPRRERRVVDKIPSRLVKSCPRFSSLTNTSSPRKPVTPYSSERRRRPLSERNTKSAPGPTTAIANFKASIAAAARSTAVARPQASRKSEPAIPTATAAPKPRARSSSSGSKPNSLPSRPRVESSARPSTPPPSTQDICLDRIKSRLFDYENDPKRLEMVAANRARRKSLEARKNQVA</sequence>
<feature type="compositionally biased region" description="Low complexity" evidence="1">
    <location>
        <begin position="338"/>
        <end position="359"/>
    </location>
</feature>
<feature type="compositionally biased region" description="Acidic residues" evidence="1">
    <location>
        <begin position="118"/>
        <end position="135"/>
    </location>
</feature>
<feature type="compositionally biased region" description="Polar residues" evidence="1">
    <location>
        <begin position="298"/>
        <end position="308"/>
    </location>
</feature>
<dbReference type="AlphaFoldDB" id="K3W6Q2"/>
<dbReference type="HOGENOM" id="CLU_589876_0_0_1"/>
<feature type="region of interest" description="Disordered" evidence="1">
    <location>
        <begin position="240"/>
        <end position="415"/>
    </location>
</feature>
<feature type="region of interest" description="Disordered" evidence="1">
    <location>
        <begin position="69"/>
        <end position="140"/>
    </location>
</feature>
<reference evidence="3" key="1">
    <citation type="journal article" date="2010" name="Genome Biol.">
        <title>Genome sequence of the necrotrophic plant pathogen Pythium ultimum reveals original pathogenicity mechanisms and effector repertoire.</title>
        <authorList>
            <person name="Levesque C.A."/>
            <person name="Brouwer H."/>
            <person name="Cano L."/>
            <person name="Hamilton J.P."/>
            <person name="Holt C."/>
            <person name="Huitema E."/>
            <person name="Raffaele S."/>
            <person name="Robideau G.P."/>
            <person name="Thines M."/>
            <person name="Win J."/>
            <person name="Zerillo M.M."/>
            <person name="Beakes G.W."/>
            <person name="Boore J.L."/>
            <person name="Busam D."/>
            <person name="Dumas B."/>
            <person name="Ferriera S."/>
            <person name="Fuerstenberg S.I."/>
            <person name="Gachon C.M."/>
            <person name="Gaulin E."/>
            <person name="Govers F."/>
            <person name="Grenville-Briggs L."/>
            <person name="Horner N."/>
            <person name="Hostetler J."/>
            <person name="Jiang R.H."/>
            <person name="Johnson J."/>
            <person name="Krajaejun T."/>
            <person name="Lin H."/>
            <person name="Meijer H.J."/>
            <person name="Moore B."/>
            <person name="Morris P."/>
            <person name="Phuntmart V."/>
            <person name="Puiu D."/>
            <person name="Shetty J."/>
            <person name="Stajich J.E."/>
            <person name="Tripathy S."/>
            <person name="Wawra S."/>
            <person name="van West P."/>
            <person name="Whitty B.R."/>
            <person name="Coutinho P.M."/>
            <person name="Henrissat B."/>
            <person name="Martin F."/>
            <person name="Thomas P.D."/>
            <person name="Tyler B.M."/>
            <person name="De Vries R.P."/>
            <person name="Kamoun S."/>
            <person name="Yandell M."/>
            <person name="Tisserat N."/>
            <person name="Buell C.R."/>
        </authorList>
    </citation>
    <scope>NUCLEOTIDE SEQUENCE</scope>
    <source>
        <strain evidence="3">DAOM:BR144</strain>
    </source>
</reference>
<name>K3W6Q2_GLOUD</name>
<reference evidence="2" key="3">
    <citation type="submission" date="2015-02" db="UniProtKB">
        <authorList>
            <consortium name="EnsemblProtists"/>
        </authorList>
    </citation>
    <scope>IDENTIFICATION</scope>
    <source>
        <strain evidence="2">DAOM BR144</strain>
    </source>
</reference>
<organism evidence="2 3">
    <name type="scientific">Globisporangium ultimum (strain ATCC 200006 / CBS 805.95 / DAOM BR144)</name>
    <name type="common">Pythium ultimum</name>
    <dbReference type="NCBI Taxonomy" id="431595"/>
    <lineage>
        <taxon>Eukaryota</taxon>
        <taxon>Sar</taxon>
        <taxon>Stramenopiles</taxon>
        <taxon>Oomycota</taxon>
        <taxon>Peronosporomycetes</taxon>
        <taxon>Pythiales</taxon>
        <taxon>Pythiaceae</taxon>
        <taxon>Globisporangium</taxon>
    </lineage>
</organism>
<evidence type="ECO:0000313" key="3">
    <source>
        <dbReference type="Proteomes" id="UP000019132"/>
    </source>
</evidence>
<protein>
    <submittedName>
        <fullName evidence="2">Uncharacterized protein</fullName>
    </submittedName>
</protein>
<dbReference type="VEuPathDB" id="FungiDB:PYU1_G000643"/>
<dbReference type="eggNOG" id="ENOG502T2W0">
    <property type="taxonomic scope" value="Eukaryota"/>
</dbReference>
<feature type="compositionally biased region" description="Acidic residues" evidence="1">
    <location>
        <begin position="72"/>
        <end position="91"/>
    </location>
</feature>
<evidence type="ECO:0000256" key="1">
    <source>
        <dbReference type="SAM" id="MobiDB-lite"/>
    </source>
</evidence>
<proteinExistence type="predicted"/>
<dbReference type="Proteomes" id="UP000019132">
    <property type="component" value="Unassembled WGS sequence"/>
</dbReference>
<feature type="compositionally biased region" description="Low complexity" evidence="1">
    <location>
        <begin position="366"/>
        <end position="393"/>
    </location>
</feature>
<keyword evidence="3" id="KW-1185">Reference proteome</keyword>